<dbReference type="EMBL" id="JAAQTL010000001">
    <property type="protein sequence ID" value="NID14009.1"/>
    <property type="molecule type" value="Genomic_DNA"/>
</dbReference>
<keyword evidence="6 9" id="KW-0028">Amino-acid biosynthesis</keyword>
<evidence type="ECO:0000256" key="3">
    <source>
        <dbReference type="ARBA" id="ARBA00005133"/>
    </source>
</evidence>
<comment type="catalytic activity">
    <reaction evidence="1 9">
        <text>1-(5-phospho-beta-D-ribosyl)-5-[(5-phospho-beta-D-ribosylamino)methylideneamino]imidazole-4-carboxamide = 5-[(5-phospho-1-deoxy-D-ribulos-1-ylimino)methylamino]-1-(5-phospho-beta-D-ribosyl)imidazole-4-carboxamide</text>
        <dbReference type="Rhea" id="RHEA:15469"/>
        <dbReference type="ChEBI" id="CHEBI:58435"/>
        <dbReference type="ChEBI" id="CHEBI:58525"/>
        <dbReference type="EC" id="5.3.1.16"/>
    </reaction>
</comment>
<dbReference type="InterPro" id="IPR044524">
    <property type="entry name" value="Isoase_HisA-like"/>
</dbReference>
<accession>A0A7X5QRH6</accession>
<evidence type="ECO:0000313" key="12">
    <source>
        <dbReference type="Proteomes" id="UP000518878"/>
    </source>
</evidence>
<dbReference type="CDD" id="cd04732">
    <property type="entry name" value="HisA"/>
    <property type="match status" value="1"/>
</dbReference>
<dbReference type="InterPro" id="IPR011060">
    <property type="entry name" value="RibuloseP-bd_barrel"/>
</dbReference>
<evidence type="ECO:0000256" key="7">
    <source>
        <dbReference type="ARBA" id="ARBA00023102"/>
    </source>
</evidence>
<dbReference type="PANTHER" id="PTHR43090:SF2">
    <property type="entry name" value="1-(5-PHOSPHORIBOSYL)-5-[(5-PHOSPHORIBOSYLAMINO)METHYLIDENEAMINO] IMIDAZOLE-4-CARBOXAMIDE ISOMERASE"/>
    <property type="match status" value="1"/>
</dbReference>
<feature type="active site" description="Proton acceptor" evidence="9">
    <location>
        <position position="9"/>
    </location>
</feature>
<dbReference type="InterPro" id="IPR013785">
    <property type="entry name" value="Aldolase_TIM"/>
</dbReference>
<comment type="caution">
    <text evidence="11">The sequence shown here is derived from an EMBL/GenBank/DDBJ whole genome shotgun (WGS) entry which is preliminary data.</text>
</comment>
<dbReference type="AlphaFoldDB" id="A0A7X5QRH6"/>
<keyword evidence="5 9" id="KW-0963">Cytoplasm</keyword>
<dbReference type="Gene3D" id="3.20.20.70">
    <property type="entry name" value="Aldolase class I"/>
    <property type="match status" value="1"/>
</dbReference>
<dbReference type="UniPathway" id="UPA00031">
    <property type="reaction ID" value="UER00009"/>
</dbReference>
<evidence type="ECO:0000256" key="9">
    <source>
        <dbReference type="HAMAP-Rule" id="MF_01014"/>
    </source>
</evidence>
<evidence type="ECO:0000256" key="5">
    <source>
        <dbReference type="ARBA" id="ARBA00022490"/>
    </source>
</evidence>
<comment type="pathway">
    <text evidence="3 9">Amino-acid biosynthesis; L-histidine biosynthesis; L-histidine from 5-phospho-alpha-D-ribose 1-diphosphate: step 4/9.</text>
</comment>
<feature type="active site" description="Proton donor" evidence="9">
    <location>
        <position position="131"/>
    </location>
</feature>
<dbReference type="RefSeq" id="WP_166697745.1">
    <property type="nucleotide sequence ID" value="NZ_JAAQTL010000001.1"/>
</dbReference>
<keyword evidence="7 9" id="KW-0368">Histidine biosynthesis</keyword>
<comment type="similarity">
    <text evidence="4 9 10">Belongs to the HisA/HisF family.</text>
</comment>
<sequence length="250" mass="26499">MTLPIPAIDLRDGKVVRLYKGDYARQTTFAFEPEALAARYADEGAGWLHVVDLDGARSGHFENLATIAGIASSGRLRVQAGGGIRDEDGVRRLLEAGADRVVVGSVAIRDPETVAMWIGRYGADRIVPALDTRFRDGEWKLPSAGWTADEARTLDDLVPWYEAAGARHLLCTDIDRDGTMSGPNVALYRHLGTLAPALEVQASGGVRSLEDVAALALQGSAGVILGRALLEGAFTLADAFAVAERAGASC</sequence>
<keyword evidence="12" id="KW-1185">Reference proteome</keyword>
<dbReference type="GO" id="GO:0000105">
    <property type="term" value="P:L-histidine biosynthetic process"/>
    <property type="evidence" value="ECO:0007669"/>
    <property type="project" value="UniProtKB-UniRule"/>
</dbReference>
<dbReference type="GO" id="GO:0005737">
    <property type="term" value="C:cytoplasm"/>
    <property type="evidence" value="ECO:0007669"/>
    <property type="project" value="UniProtKB-SubCell"/>
</dbReference>
<dbReference type="InterPro" id="IPR023016">
    <property type="entry name" value="HisA/PriA"/>
</dbReference>
<evidence type="ECO:0000256" key="2">
    <source>
        <dbReference type="ARBA" id="ARBA00004496"/>
    </source>
</evidence>
<dbReference type="Pfam" id="PF00977">
    <property type="entry name" value="His_biosynth"/>
    <property type="match status" value="1"/>
</dbReference>
<evidence type="ECO:0000256" key="8">
    <source>
        <dbReference type="ARBA" id="ARBA00023235"/>
    </source>
</evidence>
<evidence type="ECO:0000256" key="4">
    <source>
        <dbReference type="ARBA" id="ARBA00009667"/>
    </source>
</evidence>
<comment type="subcellular location">
    <subcellularLocation>
        <location evidence="2 9">Cytoplasm</location>
    </subcellularLocation>
</comment>
<organism evidence="11 12">
    <name type="scientific">Luteibacter yeojuensis</name>
    <dbReference type="NCBI Taxonomy" id="345309"/>
    <lineage>
        <taxon>Bacteria</taxon>
        <taxon>Pseudomonadati</taxon>
        <taxon>Pseudomonadota</taxon>
        <taxon>Gammaproteobacteria</taxon>
        <taxon>Lysobacterales</taxon>
        <taxon>Rhodanobacteraceae</taxon>
        <taxon>Luteibacter</taxon>
    </lineage>
</organism>
<dbReference type="GO" id="GO:0003949">
    <property type="term" value="F:1-(5-phosphoribosyl)-5-[(5-phosphoribosylamino)methylideneamino]imidazole-4-carboxamide isomerase activity"/>
    <property type="evidence" value="ECO:0007669"/>
    <property type="project" value="UniProtKB-UniRule"/>
</dbReference>
<dbReference type="EC" id="5.3.1.16" evidence="9"/>
<keyword evidence="8 9" id="KW-0413">Isomerase</keyword>
<dbReference type="GO" id="GO:0000162">
    <property type="term" value="P:L-tryptophan biosynthetic process"/>
    <property type="evidence" value="ECO:0007669"/>
    <property type="project" value="TreeGrafter"/>
</dbReference>
<evidence type="ECO:0000256" key="1">
    <source>
        <dbReference type="ARBA" id="ARBA00000901"/>
    </source>
</evidence>
<evidence type="ECO:0000313" key="11">
    <source>
        <dbReference type="EMBL" id="NID14009.1"/>
    </source>
</evidence>
<name>A0A7X5QRH6_9GAMM</name>
<proteinExistence type="inferred from homology"/>
<gene>
    <name evidence="9" type="primary">hisA</name>
    <name evidence="11" type="ORF">HBF32_00820</name>
</gene>
<dbReference type="FunFam" id="3.20.20.70:FF:000009">
    <property type="entry name" value="1-(5-phosphoribosyl)-5-[(5-phosphoribosylamino)methylideneamino] imidazole-4-carboxamide isomerase"/>
    <property type="match status" value="1"/>
</dbReference>
<reference evidence="11 12" key="1">
    <citation type="journal article" date="2006" name="Int. J. Syst. Evol. Microbiol.">
        <title>Dyella yeojuensis sp. nov., isolated from greenhouse soil in Korea.</title>
        <authorList>
            <person name="Kim B.Y."/>
            <person name="Weon H.Y."/>
            <person name="Lee K.H."/>
            <person name="Seok S.J."/>
            <person name="Kwon S.W."/>
            <person name="Go S.J."/>
            <person name="Stackebrandt E."/>
        </authorList>
    </citation>
    <scope>NUCLEOTIDE SEQUENCE [LARGE SCALE GENOMIC DNA]</scope>
    <source>
        <strain evidence="11 12">DSM 17673</strain>
    </source>
</reference>
<evidence type="ECO:0000256" key="6">
    <source>
        <dbReference type="ARBA" id="ARBA00022605"/>
    </source>
</evidence>
<dbReference type="SUPFAM" id="SSF51366">
    <property type="entry name" value="Ribulose-phoshate binding barrel"/>
    <property type="match status" value="1"/>
</dbReference>
<dbReference type="Proteomes" id="UP000518878">
    <property type="component" value="Unassembled WGS sequence"/>
</dbReference>
<evidence type="ECO:0000256" key="10">
    <source>
        <dbReference type="RuleBase" id="RU003657"/>
    </source>
</evidence>
<dbReference type="InterPro" id="IPR006062">
    <property type="entry name" value="His_biosynth"/>
</dbReference>
<dbReference type="PANTHER" id="PTHR43090">
    <property type="entry name" value="1-(5-PHOSPHORIBOSYL)-5-[(5-PHOSPHORIBOSYLAMINO)METHYLIDENEAMINO] IMIDAZOLE-4-CARBOXAMIDE ISOMERASE"/>
    <property type="match status" value="1"/>
</dbReference>
<protein>
    <recommendedName>
        <fullName evidence="9">1-(5-phosphoribosyl)-5-[(5-phosphoribosylamino)methylideneamino] imidazole-4-carboxamide isomerase</fullName>
        <ecNumber evidence="9">5.3.1.16</ecNumber>
    </recommendedName>
    <alternativeName>
        <fullName evidence="9">Phosphoribosylformimino-5-aminoimidazole carboxamide ribotide isomerase</fullName>
    </alternativeName>
</protein>
<dbReference type="HAMAP" id="MF_01014">
    <property type="entry name" value="HisA"/>
    <property type="match status" value="1"/>
</dbReference>